<evidence type="ECO:0000256" key="5">
    <source>
        <dbReference type="ARBA" id="ARBA00022989"/>
    </source>
</evidence>
<protein>
    <submittedName>
        <fullName evidence="9">Sugar ABC transporter permease</fullName>
    </submittedName>
</protein>
<dbReference type="PANTHER" id="PTHR30193">
    <property type="entry name" value="ABC TRANSPORTER PERMEASE PROTEIN"/>
    <property type="match status" value="1"/>
</dbReference>
<name>A0A848MCJ7_PAELE</name>
<keyword evidence="6 7" id="KW-0472">Membrane</keyword>
<evidence type="ECO:0000313" key="10">
    <source>
        <dbReference type="Proteomes" id="UP000565468"/>
    </source>
</evidence>
<feature type="transmembrane region" description="Helical" evidence="7">
    <location>
        <begin position="106"/>
        <end position="126"/>
    </location>
</feature>
<evidence type="ECO:0000256" key="6">
    <source>
        <dbReference type="ARBA" id="ARBA00023136"/>
    </source>
</evidence>
<sequence length="295" mass="33239">MKHRERNLFIAACTLPALALFATFTLYPFGKAVVMAFYDWSGLSENPVFTGLKNFRTLWQDDIVWQALKNNIFLLLVVPILTMAISLLFAALLTQKRLTGKSIYRTVFFFPNVLSIVVISVLWSFVYHPTFGILNSLLEMIGLQEWTRAWLGDSSTVLWAIAFPMIWQSVGYYMIIYIAAIEGIPADIYEAASIDGASGVTQFRRLTVPLIWSVMRITIVFFLIGVFNGSFAYIKVMTNAGPNHGSEVLMTYMYSQAFNNGNFGYAMAVGVFLLLITISLALLSEKLTERDSVEY</sequence>
<dbReference type="InterPro" id="IPR051393">
    <property type="entry name" value="ABC_transporter_permease"/>
</dbReference>
<dbReference type="EMBL" id="JABBPN010000024">
    <property type="protein sequence ID" value="NMO97860.1"/>
    <property type="molecule type" value="Genomic_DNA"/>
</dbReference>
<dbReference type="RefSeq" id="WP_169506631.1">
    <property type="nucleotide sequence ID" value="NZ_JABBPN010000024.1"/>
</dbReference>
<keyword evidence="2 7" id="KW-0813">Transport</keyword>
<reference evidence="9 10" key="1">
    <citation type="submission" date="2020-04" db="EMBL/GenBank/DDBJ databases">
        <title>Paenibacillus algicola sp. nov., a novel marine bacterium producing alginate lyase.</title>
        <authorList>
            <person name="Huang H."/>
        </authorList>
    </citation>
    <scope>NUCLEOTIDE SEQUENCE [LARGE SCALE GENOMIC DNA]</scope>
    <source>
        <strain evidence="9 10">L7-75</strain>
    </source>
</reference>
<dbReference type="AlphaFoldDB" id="A0A848MCJ7"/>
<dbReference type="Gene3D" id="1.10.3720.10">
    <property type="entry name" value="MetI-like"/>
    <property type="match status" value="1"/>
</dbReference>
<feature type="transmembrane region" description="Helical" evidence="7">
    <location>
        <begin position="7"/>
        <end position="29"/>
    </location>
</feature>
<evidence type="ECO:0000256" key="4">
    <source>
        <dbReference type="ARBA" id="ARBA00022692"/>
    </source>
</evidence>
<evidence type="ECO:0000313" key="9">
    <source>
        <dbReference type="EMBL" id="NMO97860.1"/>
    </source>
</evidence>
<dbReference type="GO" id="GO:0055085">
    <property type="term" value="P:transmembrane transport"/>
    <property type="evidence" value="ECO:0007669"/>
    <property type="project" value="InterPro"/>
</dbReference>
<evidence type="ECO:0000256" key="1">
    <source>
        <dbReference type="ARBA" id="ARBA00004651"/>
    </source>
</evidence>
<keyword evidence="4 7" id="KW-0812">Transmembrane</keyword>
<accession>A0A848MCJ7</accession>
<dbReference type="PANTHER" id="PTHR30193:SF41">
    <property type="entry name" value="DIACETYLCHITOBIOSE UPTAKE SYSTEM PERMEASE PROTEIN NGCF"/>
    <property type="match status" value="1"/>
</dbReference>
<dbReference type="Proteomes" id="UP000565468">
    <property type="component" value="Unassembled WGS sequence"/>
</dbReference>
<feature type="transmembrane region" description="Helical" evidence="7">
    <location>
        <begin position="72"/>
        <end position="94"/>
    </location>
</feature>
<keyword evidence="10" id="KW-1185">Reference proteome</keyword>
<organism evidence="9 10">
    <name type="scientific">Paenibacillus lemnae</name>
    <dbReference type="NCBI Taxonomy" id="1330551"/>
    <lineage>
        <taxon>Bacteria</taxon>
        <taxon>Bacillati</taxon>
        <taxon>Bacillota</taxon>
        <taxon>Bacilli</taxon>
        <taxon>Bacillales</taxon>
        <taxon>Paenibacillaceae</taxon>
        <taxon>Paenibacillus</taxon>
    </lineage>
</organism>
<gene>
    <name evidence="9" type="ORF">HII30_19030</name>
</gene>
<comment type="similarity">
    <text evidence="7">Belongs to the binding-protein-dependent transport system permease family.</text>
</comment>
<evidence type="ECO:0000256" key="2">
    <source>
        <dbReference type="ARBA" id="ARBA00022448"/>
    </source>
</evidence>
<dbReference type="SUPFAM" id="SSF161098">
    <property type="entry name" value="MetI-like"/>
    <property type="match status" value="1"/>
</dbReference>
<proteinExistence type="inferred from homology"/>
<feature type="domain" description="ABC transmembrane type-1" evidence="8">
    <location>
        <begin position="68"/>
        <end position="284"/>
    </location>
</feature>
<keyword evidence="3" id="KW-1003">Cell membrane</keyword>
<feature type="transmembrane region" description="Helical" evidence="7">
    <location>
        <begin position="157"/>
        <end position="180"/>
    </location>
</feature>
<feature type="transmembrane region" description="Helical" evidence="7">
    <location>
        <begin position="214"/>
        <end position="234"/>
    </location>
</feature>
<dbReference type="GO" id="GO:0005886">
    <property type="term" value="C:plasma membrane"/>
    <property type="evidence" value="ECO:0007669"/>
    <property type="project" value="UniProtKB-SubCell"/>
</dbReference>
<keyword evidence="5 7" id="KW-1133">Transmembrane helix</keyword>
<evidence type="ECO:0000259" key="8">
    <source>
        <dbReference type="PROSITE" id="PS50928"/>
    </source>
</evidence>
<comment type="caution">
    <text evidence="9">The sequence shown here is derived from an EMBL/GenBank/DDBJ whole genome shotgun (WGS) entry which is preliminary data.</text>
</comment>
<dbReference type="InterPro" id="IPR000515">
    <property type="entry name" value="MetI-like"/>
</dbReference>
<comment type="subcellular location">
    <subcellularLocation>
        <location evidence="1 7">Cell membrane</location>
        <topology evidence="1 7">Multi-pass membrane protein</topology>
    </subcellularLocation>
</comment>
<dbReference type="PROSITE" id="PS50928">
    <property type="entry name" value="ABC_TM1"/>
    <property type="match status" value="1"/>
</dbReference>
<feature type="transmembrane region" description="Helical" evidence="7">
    <location>
        <begin position="263"/>
        <end position="283"/>
    </location>
</feature>
<evidence type="ECO:0000256" key="3">
    <source>
        <dbReference type="ARBA" id="ARBA00022475"/>
    </source>
</evidence>
<dbReference type="InterPro" id="IPR035906">
    <property type="entry name" value="MetI-like_sf"/>
</dbReference>
<dbReference type="CDD" id="cd06261">
    <property type="entry name" value="TM_PBP2"/>
    <property type="match status" value="1"/>
</dbReference>
<dbReference type="Pfam" id="PF00528">
    <property type="entry name" value="BPD_transp_1"/>
    <property type="match status" value="1"/>
</dbReference>
<evidence type="ECO:0000256" key="7">
    <source>
        <dbReference type="RuleBase" id="RU363032"/>
    </source>
</evidence>